<dbReference type="OrthoDB" id="1698572at2759"/>
<evidence type="ECO:0000256" key="6">
    <source>
        <dbReference type="ARBA" id="ARBA00022490"/>
    </source>
</evidence>
<dbReference type="SUPFAM" id="SSF46955">
    <property type="entry name" value="Putative DNA-binding domain"/>
    <property type="match status" value="2"/>
</dbReference>
<evidence type="ECO:0000313" key="17">
    <source>
        <dbReference type="EMBL" id="ORD94138.1"/>
    </source>
</evidence>
<evidence type="ECO:0000256" key="12">
    <source>
        <dbReference type="ARBA" id="ARBA00022917"/>
    </source>
</evidence>
<keyword evidence="13" id="KW-0030">Aminoacyl-tRNA synthetase</keyword>
<keyword evidence="6" id="KW-0963">Cytoplasm</keyword>
<comment type="catalytic activity">
    <reaction evidence="15">
        <text>tRNA(Phe) + L-phenylalanine + ATP = L-phenylalanyl-tRNA(Phe) + AMP + diphosphate + H(+)</text>
        <dbReference type="Rhea" id="RHEA:19413"/>
        <dbReference type="Rhea" id="RHEA-COMP:9668"/>
        <dbReference type="Rhea" id="RHEA-COMP:9699"/>
        <dbReference type="ChEBI" id="CHEBI:15378"/>
        <dbReference type="ChEBI" id="CHEBI:30616"/>
        <dbReference type="ChEBI" id="CHEBI:33019"/>
        <dbReference type="ChEBI" id="CHEBI:58095"/>
        <dbReference type="ChEBI" id="CHEBI:78442"/>
        <dbReference type="ChEBI" id="CHEBI:78531"/>
        <dbReference type="ChEBI" id="CHEBI:456215"/>
        <dbReference type="EC" id="6.1.1.20"/>
    </reaction>
</comment>
<evidence type="ECO:0000256" key="9">
    <source>
        <dbReference type="ARBA" id="ARBA00022741"/>
    </source>
</evidence>
<evidence type="ECO:0000256" key="4">
    <source>
        <dbReference type="ARBA" id="ARBA00011209"/>
    </source>
</evidence>
<evidence type="ECO:0000256" key="8">
    <source>
        <dbReference type="ARBA" id="ARBA00022723"/>
    </source>
</evidence>
<evidence type="ECO:0000256" key="5">
    <source>
        <dbReference type="ARBA" id="ARBA00012814"/>
    </source>
</evidence>
<dbReference type="Gene3D" id="3.50.40.10">
    <property type="entry name" value="Phenylalanyl-trna Synthetase, Chain B, domain 3"/>
    <property type="match status" value="1"/>
</dbReference>
<keyword evidence="8" id="KW-0479">Metal-binding</keyword>
<protein>
    <recommendedName>
        <fullName evidence="5">phenylalanine--tRNA ligase</fullName>
        <ecNumber evidence="5">6.1.1.20</ecNumber>
    </recommendedName>
    <alternativeName>
        <fullName evidence="14">Phenylalanyl-tRNA synthetase beta subunit</fullName>
    </alternativeName>
</protein>
<keyword evidence="12" id="KW-0648">Protein biosynthesis</keyword>
<dbReference type="Pfam" id="PF18262">
    <property type="entry name" value="PhetRS_B1"/>
    <property type="match status" value="1"/>
</dbReference>
<dbReference type="InterPro" id="IPR020825">
    <property type="entry name" value="Phe-tRNA_synthase-like_B3/B4"/>
</dbReference>
<dbReference type="EC" id="6.1.1.20" evidence="5"/>
<dbReference type="GO" id="GO:0004826">
    <property type="term" value="F:phenylalanine-tRNA ligase activity"/>
    <property type="evidence" value="ECO:0007669"/>
    <property type="project" value="UniProtKB-EC"/>
</dbReference>
<comment type="caution">
    <text evidence="17">The sequence shown here is derived from an EMBL/GenBank/DDBJ whole genome shotgun (WGS) entry which is preliminary data.</text>
</comment>
<keyword evidence="11" id="KW-0460">Magnesium</keyword>
<evidence type="ECO:0000313" key="18">
    <source>
        <dbReference type="Proteomes" id="UP000192639"/>
    </source>
</evidence>
<evidence type="ECO:0000256" key="10">
    <source>
        <dbReference type="ARBA" id="ARBA00022840"/>
    </source>
</evidence>
<dbReference type="PANTHER" id="PTHR10947:SF0">
    <property type="entry name" value="PHENYLALANINE--TRNA LIGASE BETA SUBUNIT"/>
    <property type="match status" value="1"/>
</dbReference>
<dbReference type="VEuPathDB" id="MicrosporidiaDB:ECANGB1_1118"/>
<dbReference type="InterPro" id="IPR045864">
    <property type="entry name" value="aa-tRNA-synth_II/BPL/LPL"/>
</dbReference>
<dbReference type="GO" id="GO:0000287">
    <property type="term" value="F:magnesium ion binding"/>
    <property type="evidence" value="ECO:0007669"/>
    <property type="project" value="InterPro"/>
</dbReference>
<dbReference type="InterPro" id="IPR045060">
    <property type="entry name" value="Phe-tRNA-ligase_IIc_bsu"/>
</dbReference>
<feature type="domain" description="B5" evidence="16">
    <location>
        <begin position="281"/>
        <end position="356"/>
    </location>
</feature>
<evidence type="ECO:0000259" key="16">
    <source>
        <dbReference type="PROSITE" id="PS51483"/>
    </source>
</evidence>
<dbReference type="Proteomes" id="UP000192639">
    <property type="component" value="Unassembled WGS sequence"/>
</dbReference>
<evidence type="ECO:0000256" key="14">
    <source>
        <dbReference type="ARBA" id="ARBA00033189"/>
    </source>
</evidence>
<dbReference type="InterPro" id="IPR009061">
    <property type="entry name" value="DNA-bd_dom_put_sf"/>
</dbReference>
<dbReference type="AlphaFoldDB" id="A0A1Y1S6T5"/>
<dbReference type="InterPro" id="IPR040659">
    <property type="entry name" value="PhetRS_B1"/>
</dbReference>
<dbReference type="GO" id="GO:0005524">
    <property type="term" value="F:ATP binding"/>
    <property type="evidence" value="ECO:0007669"/>
    <property type="project" value="UniProtKB-KW"/>
</dbReference>
<dbReference type="PROSITE" id="PS51483">
    <property type="entry name" value="B5"/>
    <property type="match status" value="1"/>
</dbReference>
<dbReference type="Pfam" id="PF17759">
    <property type="entry name" value="tRNA_synthFbeta"/>
    <property type="match status" value="1"/>
</dbReference>
<dbReference type="GO" id="GO:1990825">
    <property type="term" value="F:sequence-specific mRNA binding"/>
    <property type="evidence" value="ECO:0007669"/>
    <property type="project" value="EnsemblFungi"/>
</dbReference>
<comment type="cofactor">
    <cofactor evidence="1">
        <name>Mg(2+)</name>
        <dbReference type="ChEBI" id="CHEBI:18420"/>
    </cofactor>
</comment>
<dbReference type="InterPro" id="IPR005146">
    <property type="entry name" value="B3/B4_tRNA-bd"/>
</dbReference>
<dbReference type="EMBL" id="LWDP01000031">
    <property type="protein sequence ID" value="ORD94138.1"/>
    <property type="molecule type" value="Genomic_DNA"/>
</dbReference>
<dbReference type="GO" id="GO:0009328">
    <property type="term" value="C:phenylalanine-tRNA ligase complex"/>
    <property type="evidence" value="ECO:0007669"/>
    <property type="project" value="EnsemblFungi"/>
</dbReference>
<dbReference type="Pfam" id="PF03484">
    <property type="entry name" value="B5"/>
    <property type="match status" value="1"/>
</dbReference>
<comment type="subunit">
    <text evidence="4">Tetramer of two alpha and two beta subunits.</text>
</comment>
<dbReference type="Gene3D" id="3.30.56.10">
    <property type="match status" value="2"/>
</dbReference>
<organism evidence="17 18">
    <name type="scientific">Enterospora canceri</name>
    <dbReference type="NCBI Taxonomy" id="1081671"/>
    <lineage>
        <taxon>Eukaryota</taxon>
        <taxon>Fungi</taxon>
        <taxon>Fungi incertae sedis</taxon>
        <taxon>Microsporidia</taxon>
        <taxon>Enterocytozoonidae</taxon>
        <taxon>Enterospora</taxon>
    </lineage>
</organism>
<dbReference type="InterPro" id="IPR004531">
    <property type="entry name" value="Phe-tRNA-synth_IIc_bsu_arc_euk"/>
</dbReference>
<evidence type="ECO:0000256" key="7">
    <source>
        <dbReference type="ARBA" id="ARBA00022598"/>
    </source>
</evidence>
<evidence type="ECO:0000256" key="11">
    <source>
        <dbReference type="ARBA" id="ARBA00022842"/>
    </source>
</evidence>
<comment type="subcellular location">
    <subcellularLocation>
        <location evidence="2">Cytoplasm</location>
    </subcellularLocation>
</comment>
<keyword evidence="18" id="KW-1185">Reference proteome</keyword>
<dbReference type="InterPro" id="IPR005147">
    <property type="entry name" value="tRNA_synthase_B5-dom"/>
</dbReference>
<accession>A0A1Y1S6T5</accession>
<evidence type="ECO:0000256" key="1">
    <source>
        <dbReference type="ARBA" id="ARBA00001946"/>
    </source>
</evidence>
<keyword evidence="7" id="KW-0436">Ligase</keyword>
<dbReference type="SUPFAM" id="SSF55681">
    <property type="entry name" value="Class II aaRS and biotin synthetases"/>
    <property type="match status" value="1"/>
</dbReference>
<dbReference type="Gene3D" id="3.30.930.10">
    <property type="entry name" value="Bira Bifunctional Protein, Domain 2"/>
    <property type="match status" value="1"/>
</dbReference>
<keyword evidence="10" id="KW-0067">ATP-binding</keyword>
<dbReference type="NCBIfam" id="TIGR00471">
    <property type="entry name" value="pheT_arch"/>
    <property type="match status" value="1"/>
</dbReference>
<evidence type="ECO:0000256" key="3">
    <source>
        <dbReference type="ARBA" id="ARBA00007438"/>
    </source>
</evidence>
<evidence type="ECO:0000256" key="13">
    <source>
        <dbReference type="ARBA" id="ARBA00023146"/>
    </source>
</evidence>
<sequence length="570" mass="64731">MDQINLSIFIPFMPGLQIKKSDFTAVGKCSDEEAERILFDFGIELDDIVDVNGEKEYKLDIAANRYDLLCKEGLNRAIGMYLGNEFRQEEEYETSSEIRVVQNETHERKHIACGILRGVNLDYDSFIGYQEKLHSTIGRGRVAVAIGTHDLSRIRGVVEYSSRRMSEISFKPLNGTRVVNGTELVNETGEHLQKYFGILTDPNRAVVFESDGNVLSVPPIINSDYSKIGRSTRDIFIEVTGTNFNRVNQVLILLLVNFKGTGRIERVEIQKGETKIVTPVLEKVSWSFTFDEIRVKTGLELSPERVEEFLRSMQYRYERSGRSIRVWPMHNRMDVIGKCDVIEDLLVCYGFNNVSRANPNNFYSIGREEPLNKFSDKMREEMAMVGYNEVMTLTLLSRKENVCNQRMVVVSRAKSREYEGVRTSLLPGIVKSVGSNLSARLPLRLFESSDVVVVGEKPLNRRMLAGIYAGRSSKLEEMIGTISLLFKKIPGALKFSSISGEVETNWVFDDGRMKTCFIPSQAARIHLNGRHVGYVGVVNPAVNRQFKVPYPMSAFEIDLELVYSLIEREV</sequence>
<proteinExistence type="inferred from homology"/>
<evidence type="ECO:0000256" key="15">
    <source>
        <dbReference type="ARBA" id="ARBA00049255"/>
    </source>
</evidence>
<comment type="similarity">
    <text evidence="3">Belongs to the phenylalanyl-tRNA synthetase beta subunit family. Type 2 subfamily.</text>
</comment>
<dbReference type="SMART" id="SM00873">
    <property type="entry name" value="B3_4"/>
    <property type="match status" value="1"/>
</dbReference>
<dbReference type="SMART" id="SM00874">
    <property type="entry name" value="B5"/>
    <property type="match status" value="1"/>
</dbReference>
<dbReference type="GO" id="GO:0006432">
    <property type="term" value="P:phenylalanyl-tRNA aminoacylation"/>
    <property type="evidence" value="ECO:0007669"/>
    <property type="project" value="EnsemblFungi"/>
</dbReference>
<gene>
    <name evidence="17" type="primary">SYFB</name>
    <name evidence="17" type="ORF">ECANGB1_1118</name>
</gene>
<reference evidence="17 18" key="1">
    <citation type="journal article" date="2017" name="Environ. Microbiol.">
        <title>Decay of the glycolytic pathway and adaptation to intranuclear parasitism within Enterocytozoonidae microsporidia.</title>
        <authorList>
            <person name="Wiredu Boakye D."/>
            <person name="Jaroenlak P."/>
            <person name="Prachumwat A."/>
            <person name="Williams T.A."/>
            <person name="Bateman K.S."/>
            <person name="Itsathitphaisarn O."/>
            <person name="Sritunyalucksana K."/>
            <person name="Paszkiewicz K.H."/>
            <person name="Moore K.A."/>
            <person name="Stentiford G.D."/>
            <person name="Williams B.A."/>
        </authorList>
    </citation>
    <scope>NUCLEOTIDE SEQUENCE [LARGE SCALE GENOMIC DNA]</scope>
    <source>
        <strain evidence="17 18">GB1</strain>
    </source>
</reference>
<dbReference type="InterPro" id="IPR041616">
    <property type="entry name" value="PheRS_beta_core"/>
</dbReference>
<evidence type="ECO:0000256" key="2">
    <source>
        <dbReference type="ARBA" id="ARBA00004496"/>
    </source>
</evidence>
<dbReference type="PANTHER" id="PTHR10947">
    <property type="entry name" value="PHENYLALANYL-TRNA SYNTHETASE BETA CHAIN AND LEUCINE-RICH REPEAT-CONTAINING PROTEIN 47"/>
    <property type="match status" value="1"/>
</dbReference>
<keyword evidence="9" id="KW-0547">Nucleotide-binding</keyword>
<name>A0A1Y1S6T5_9MICR</name>